<proteinExistence type="predicted"/>
<evidence type="ECO:0000313" key="1">
    <source>
        <dbReference type="EMBL" id="MBB5716828.1"/>
    </source>
</evidence>
<reference evidence="1 2" key="1">
    <citation type="submission" date="2020-08" db="EMBL/GenBank/DDBJ databases">
        <title>Genomic Encyclopedia of Type Strains, Phase IV (KMG-IV): sequencing the most valuable type-strain genomes for metagenomic binning, comparative biology and taxonomic classification.</title>
        <authorList>
            <person name="Goeker M."/>
        </authorList>
    </citation>
    <scope>NUCLEOTIDE SEQUENCE [LARGE SCALE GENOMIC DNA]</scope>
    <source>
        <strain evidence="1 2">DSM 100044</strain>
    </source>
</reference>
<organism evidence="1 2">
    <name type="scientific">Sphingomonas aerophila</name>
    <dbReference type="NCBI Taxonomy" id="1344948"/>
    <lineage>
        <taxon>Bacteria</taxon>
        <taxon>Pseudomonadati</taxon>
        <taxon>Pseudomonadota</taxon>
        <taxon>Alphaproteobacteria</taxon>
        <taxon>Sphingomonadales</taxon>
        <taxon>Sphingomonadaceae</taxon>
        <taxon>Sphingomonas</taxon>
    </lineage>
</organism>
<dbReference type="EMBL" id="JACIJK010000015">
    <property type="protein sequence ID" value="MBB5716828.1"/>
    <property type="molecule type" value="Genomic_DNA"/>
</dbReference>
<evidence type="ECO:0000313" key="2">
    <source>
        <dbReference type="Proteomes" id="UP000546200"/>
    </source>
</evidence>
<protein>
    <submittedName>
        <fullName evidence="1">Uncharacterized protein</fullName>
    </submittedName>
</protein>
<gene>
    <name evidence="1" type="ORF">FHS94_003700</name>
</gene>
<keyword evidence="2" id="KW-1185">Reference proteome</keyword>
<comment type="caution">
    <text evidence="1">The sequence shown here is derived from an EMBL/GenBank/DDBJ whole genome shotgun (WGS) entry which is preliminary data.</text>
</comment>
<sequence>MTPAPGSVTAGSDLGSQFEAVLPSDTSIRFLREPIRLTRDDAAAADWHYRLSDHTIRLLGSRYAPGYDFSDQYEALVEKVDRASADGEIPRTKSISRAVQLLRSSEFDVVNILSGGTVMKQDRPYALGDEDEFKIEIGRGLPSSLAQVAIQDSVAYVGLTNGSAFPSAEVRKDVVAYRTGPSYATCRRIIRGDWYDPAFLAGVAPELPHNTREVYFGVSAGSLRYVPYCILIMKSPTVRLDAPFAASGVVLPTSVYLGGSIDRLVVDARQRPEGGWSAVGGGEFIIVGIAFSDSLKPGRTGHD</sequence>
<name>A0A7W9EXR6_9SPHN</name>
<accession>A0A7W9EXR6</accession>
<dbReference type="AlphaFoldDB" id="A0A7W9EXR6"/>
<dbReference type="Proteomes" id="UP000546200">
    <property type="component" value="Unassembled WGS sequence"/>
</dbReference>